<feature type="transmembrane region" description="Helical" evidence="1">
    <location>
        <begin position="133"/>
        <end position="152"/>
    </location>
</feature>
<proteinExistence type="predicted"/>
<accession>A0A6J4S3Q1</accession>
<feature type="transmembrane region" description="Helical" evidence="1">
    <location>
        <begin position="103"/>
        <end position="121"/>
    </location>
</feature>
<evidence type="ECO:0000256" key="1">
    <source>
        <dbReference type="SAM" id="Phobius"/>
    </source>
</evidence>
<protein>
    <submittedName>
        <fullName evidence="2">Uncharacterized protein</fullName>
    </submittedName>
</protein>
<organism evidence="2">
    <name type="scientific">uncultured Sphingomonadaceae bacterium</name>
    <dbReference type="NCBI Taxonomy" id="169976"/>
    <lineage>
        <taxon>Bacteria</taxon>
        <taxon>Pseudomonadati</taxon>
        <taxon>Pseudomonadota</taxon>
        <taxon>Alphaproteobacteria</taxon>
        <taxon>Sphingomonadales</taxon>
        <taxon>Sphingomonadaceae</taxon>
        <taxon>environmental samples</taxon>
    </lineage>
</organism>
<keyword evidence="1" id="KW-1133">Transmembrane helix</keyword>
<dbReference type="EMBL" id="CADCVW010000012">
    <property type="protein sequence ID" value="CAA9482774.1"/>
    <property type="molecule type" value="Genomic_DNA"/>
</dbReference>
<keyword evidence="1" id="KW-0472">Membrane</keyword>
<dbReference type="AlphaFoldDB" id="A0A6J4S3Q1"/>
<name>A0A6J4S3Q1_9SPHN</name>
<keyword evidence="1" id="KW-0812">Transmembrane</keyword>
<feature type="transmembrane region" description="Helical" evidence="1">
    <location>
        <begin position="76"/>
        <end position="97"/>
    </location>
</feature>
<reference evidence="2" key="1">
    <citation type="submission" date="2020-02" db="EMBL/GenBank/DDBJ databases">
        <authorList>
            <person name="Meier V. D."/>
        </authorList>
    </citation>
    <scope>NUCLEOTIDE SEQUENCE</scope>
    <source>
        <strain evidence="2">AVDCRST_MAG39</strain>
    </source>
</reference>
<evidence type="ECO:0000313" key="2">
    <source>
        <dbReference type="EMBL" id="CAA9482774.1"/>
    </source>
</evidence>
<sequence>MAITANNARRGNPLRLAVWGGAGLLLLLPAVAMRFTAEVNWDETDFLVMGALLLFACGGYELAARMPGGRSYRAGAGAAIVAAFLLVWVNLAVGFLGGEGNPANLLFAGVIAVAIVGAVAARGRPAGMARAMTAAAVAQALVGAAALTFGLGSPGGQGLYEVALGTTLFGGLWLLSAWLFRRASA</sequence>
<gene>
    <name evidence="2" type="ORF">AVDCRST_MAG39-369</name>
</gene>
<feature type="transmembrane region" description="Helical" evidence="1">
    <location>
        <begin position="158"/>
        <end position="180"/>
    </location>
</feature>
<feature type="transmembrane region" description="Helical" evidence="1">
    <location>
        <begin position="46"/>
        <end position="64"/>
    </location>
</feature>